<dbReference type="Proteomes" id="UP000050864">
    <property type="component" value="Unassembled WGS sequence"/>
</dbReference>
<evidence type="ECO:0000313" key="1">
    <source>
        <dbReference type="EMBL" id="KRG62446.1"/>
    </source>
</evidence>
<protein>
    <submittedName>
        <fullName evidence="1">2-keto-4-pentenoate hydratase</fullName>
    </submittedName>
</protein>
<comment type="caution">
    <text evidence="1">The sequence shown here is derived from an EMBL/GenBank/DDBJ whole genome shotgun (WGS) entry which is preliminary data.</text>
</comment>
<proteinExistence type="predicted"/>
<reference evidence="1 2" key="1">
    <citation type="submission" date="2015-05" db="EMBL/GenBank/DDBJ databases">
        <title>Genome sequencing and analysis of members of genus Stenotrophomonas.</title>
        <authorList>
            <person name="Patil P.P."/>
            <person name="Midha S."/>
            <person name="Patil P.B."/>
        </authorList>
    </citation>
    <scope>NUCLEOTIDE SEQUENCE [LARGE SCALE GENOMIC DNA]</scope>
    <source>
        <strain evidence="1 2">DSM 18929</strain>
    </source>
</reference>
<dbReference type="InterPro" id="IPR050772">
    <property type="entry name" value="Hydratase-Decarb/MhpD_sf"/>
</dbReference>
<dbReference type="PANTHER" id="PTHR30143:SF0">
    <property type="entry name" value="2-KETO-4-PENTENOATE HYDRATASE"/>
    <property type="match status" value="1"/>
</dbReference>
<dbReference type="InterPro" id="IPR036663">
    <property type="entry name" value="Fumarylacetoacetase_C_sf"/>
</dbReference>
<dbReference type="RefSeq" id="WP_057635820.1">
    <property type="nucleotide sequence ID" value="NZ_LDJI01000032.1"/>
</dbReference>
<dbReference type="EMBL" id="LDJI01000032">
    <property type="protein sequence ID" value="KRG62446.1"/>
    <property type="molecule type" value="Genomic_DNA"/>
</dbReference>
<dbReference type="GO" id="GO:0008684">
    <property type="term" value="F:2-oxopent-4-enoate hydratase activity"/>
    <property type="evidence" value="ECO:0007669"/>
    <property type="project" value="TreeGrafter"/>
</dbReference>
<evidence type="ECO:0000313" key="2">
    <source>
        <dbReference type="Proteomes" id="UP000050864"/>
    </source>
</evidence>
<keyword evidence="2" id="KW-1185">Reference proteome</keyword>
<organism evidence="1 2">
    <name type="scientific">Stenotrophomonas humi</name>
    <dbReference type="NCBI Taxonomy" id="405444"/>
    <lineage>
        <taxon>Bacteria</taxon>
        <taxon>Pseudomonadati</taxon>
        <taxon>Pseudomonadota</taxon>
        <taxon>Gammaproteobacteria</taxon>
        <taxon>Lysobacterales</taxon>
        <taxon>Lysobacteraceae</taxon>
        <taxon>Stenotrophomonas</taxon>
    </lineage>
</organism>
<dbReference type="SUPFAM" id="SSF56529">
    <property type="entry name" value="FAH"/>
    <property type="match status" value="1"/>
</dbReference>
<dbReference type="AlphaFoldDB" id="A0A0R0C8L6"/>
<dbReference type="PATRIC" id="fig|405444.3.peg.2572"/>
<accession>A0A0R0C8L6</accession>
<gene>
    <name evidence="1" type="ORF">ABB26_16595</name>
</gene>
<dbReference type="GO" id="GO:0005737">
    <property type="term" value="C:cytoplasm"/>
    <property type="evidence" value="ECO:0007669"/>
    <property type="project" value="TreeGrafter"/>
</dbReference>
<dbReference type="STRING" id="405444.ABB26_16595"/>
<sequence>MSNDPGSQPPVDTGLDDIARHFVEARREGRSLPDFPGTIPDDLVTAYRVQDLAIGRWGDDVVGWKVGYIAAERRDVSGDERLLGPIFKRNLWNATGAIVDIPVFSGAGGFAAVEAEYVLQLEADAPADKLDWTPEEAEALPARLFIGVEVASSPLATINILGPRVVVSDFGNNNGLVLGAEIPDWAQRDEPDLRAQTEIDGEVVGTGGATHLPGGLRAAYAFALSRSAKRGRPLKKGDLIATGNATGIHDISVGQQALIRFAGCGEISCKAVAAG</sequence>
<dbReference type="PANTHER" id="PTHR30143">
    <property type="entry name" value="ACID HYDRATASE"/>
    <property type="match status" value="1"/>
</dbReference>
<dbReference type="Gene3D" id="3.90.850.10">
    <property type="entry name" value="Fumarylacetoacetase-like, C-terminal domain"/>
    <property type="match status" value="1"/>
</dbReference>
<name>A0A0R0C8L6_9GAMM</name>
<dbReference type="OrthoDB" id="9792137at2"/>